<keyword evidence="7" id="KW-0057">Aromatic amino acid biosynthesis</keyword>
<comment type="function">
    <text evidence="1">Stereospecific condensation of phosphoenolpyruvate (PEP) and D-erythrose-4-phosphate (E4P) giving rise to 3-deoxy-D-arabino-heptulosonate-7-phosphate (DAHP).</text>
</comment>
<feature type="domain" description="DAHP synthetase I/KDSA" evidence="12">
    <location>
        <begin position="7"/>
        <end position="40"/>
    </location>
</feature>
<evidence type="ECO:0000256" key="4">
    <source>
        <dbReference type="ARBA" id="ARBA00012694"/>
    </source>
</evidence>
<name>A0A379VUL9_SALET</name>
<dbReference type="GO" id="GO:0003849">
    <property type="term" value="F:3-deoxy-7-phosphoheptulonate synthase activity"/>
    <property type="evidence" value="ECO:0007669"/>
    <property type="project" value="UniProtKB-EC"/>
</dbReference>
<dbReference type="GO" id="GO:0009423">
    <property type="term" value="P:chorismate biosynthetic process"/>
    <property type="evidence" value="ECO:0007669"/>
    <property type="project" value="UniProtKB-UniPathway"/>
</dbReference>
<dbReference type="PANTHER" id="PTHR21225">
    <property type="entry name" value="PHOSPHO-2-DEHYDRO-3-DEOXYHEPTONATE ALDOLASE DAHP SYNTHETASE"/>
    <property type="match status" value="1"/>
</dbReference>
<dbReference type="InterPro" id="IPR006219">
    <property type="entry name" value="DAHP_synth_1"/>
</dbReference>
<dbReference type="GO" id="GO:0009073">
    <property type="term" value="P:aromatic amino acid family biosynthetic process"/>
    <property type="evidence" value="ECO:0007669"/>
    <property type="project" value="UniProtKB-KW"/>
</dbReference>
<comment type="catalytic activity">
    <reaction evidence="11">
        <text>D-erythrose 4-phosphate + phosphoenolpyruvate + H2O = 7-phospho-2-dehydro-3-deoxy-D-arabino-heptonate + phosphate</text>
        <dbReference type="Rhea" id="RHEA:14717"/>
        <dbReference type="ChEBI" id="CHEBI:15377"/>
        <dbReference type="ChEBI" id="CHEBI:16897"/>
        <dbReference type="ChEBI" id="CHEBI:43474"/>
        <dbReference type="ChEBI" id="CHEBI:58394"/>
        <dbReference type="ChEBI" id="CHEBI:58702"/>
        <dbReference type="EC" id="2.5.1.54"/>
    </reaction>
</comment>
<evidence type="ECO:0000313" key="13">
    <source>
        <dbReference type="EMBL" id="SUH10263.1"/>
    </source>
</evidence>
<dbReference type="EC" id="2.5.1.54" evidence="4"/>
<evidence type="ECO:0000256" key="7">
    <source>
        <dbReference type="ARBA" id="ARBA00023141"/>
    </source>
</evidence>
<comment type="pathway">
    <text evidence="2">Metabolic intermediate biosynthesis; chorismate biosynthesis; chorismate from D-erythrose 4-phosphate and phosphoenolpyruvate: step 1/7.</text>
</comment>
<evidence type="ECO:0000256" key="10">
    <source>
        <dbReference type="ARBA" id="ARBA00032193"/>
    </source>
</evidence>
<evidence type="ECO:0000256" key="9">
    <source>
        <dbReference type="ARBA" id="ARBA00031349"/>
    </source>
</evidence>
<dbReference type="InterPro" id="IPR006218">
    <property type="entry name" value="DAHP1/KDSA"/>
</dbReference>
<evidence type="ECO:0000256" key="1">
    <source>
        <dbReference type="ARBA" id="ARBA00003726"/>
    </source>
</evidence>
<dbReference type="GO" id="GO:0008652">
    <property type="term" value="P:amino acid biosynthetic process"/>
    <property type="evidence" value="ECO:0007669"/>
    <property type="project" value="UniProtKB-KW"/>
</dbReference>
<dbReference type="SUPFAM" id="SSF51569">
    <property type="entry name" value="Aldolase"/>
    <property type="match status" value="1"/>
</dbReference>
<dbReference type="Gene3D" id="3.20.20.70">
    <property type="entry name" value="Aldolase class I"/>
    <property type="match status" value="1"/>
</dbReference>
<keyword evidence="6 13" id="KW-0808">Transferase</keyword>
<dbReference type="Pfam" id="PF00793">
    <property type="entry name" value="DAHP_synth_1"/>
    <property type="match status" value="1"/>
</dbReference>
<organism evidence="13 14">
    <name type="scientific">Salmonella enterica I</name>
    <dbReference type="NCBI Taxonomy" id="59201"/>
    <lineage>
        <taxon>Bacteria</taxon>
        <taxon>Pseudomonadati</taxon>
        <taxon>Pseudomonadota</taxon>
        <taxon>Gammaproteobacteria</taxon>
        <taxon>Enterobacterales</taxon>
        <taxon>Enterobacteriaceae</taxon>
        <taxon>Salmonella</taxon>
    </lineage>
</organism>
<evidence type="ECO:0000256" key="8">
    <source>
        <dbReference type="ARBA" id="ARBA00031111"/>
    </source>
</evidence>
<sequence length="79" mass="9003">MSCASILRKPRTTVGWKGLINDPHMDNSFQINDGLRIARKLLLDINDSGLPARRRIPRYDHAAISGRSDELGCHWRADY</sequence>
<evidence type="ECO:0000256" key="3">
    <source>
        <dbReference type="ARBA" id="ARBA00007985"/>
    </source>
</evidence>
<comment type="similarity">
    <text evidence="3">Belongs to the class-I DAHP synthase family.</text>
</comment>
<proteinExistence type="inferred from homology"/>
<evidence type="ECO:0000256" key="11">
    <source>
        <dbReference type="ARBA" id="ARBA00047508"/>
    </source>
</evidence>
<dbReference type="GO" id="GO:0005737">
    <property type="term" value="C:cytoplasm"/>
    <property type="evidence" value="ECO:0007669"/>
    <property type="project" value="TreeGrafter"/>
</dbReference>
<keyword evidence="5" id="KW-0028">Amino-acid biosynthesis</keyword>
<gene>
    <name evidence="13" type="primary">aroG_2</name>
    <name evidence="13" type="ORF">NCTC8256_04258</name>
</gene>
<dbReference type="InterPro" id="IPR013785">
    <property type="entry name" value="Aldolase_TIM"/>
</dbReference>
<evidence type="ECO:0000313" key="14">
    <source>
        <dbReference type="Proteomes" id="UP000254346"/>
    </source>
</evidence>
<protein>
    <recommendedName>
        <fullName evidence="4">3-deoxy-7-phosphoheptulonate synthase</fullName>
        <ecNumber evidence="4">2.5.1.54</ecNumber>
    </recommendedName>
    <alternativeName>
        <fullName evidence="10">3-deoxy-D-arabino-heptulosonate 7-phosphate synthase</fullName>
    </alternativeName>
    <alternativeName>
        <fullName evidence="9">DAHP synthase</fullName>
    </alternativeName>
    <alternativeName>
        <fullName evidence="8">Phospho-2-keto-3-deoxyheptonate aldolase</fullName>
    </alternativeName>
</protein>
<dbReference type="AlphaFoldDB" id="A0A379VUL9"/>
<dbReference type="EMBL" id="UGXR01000001">
    <property type="protein sequence ID" value="SUH10263.1"/>
    <property type="molecule type" value="Genomic_DNA"/>
</dbReference>
<evidence type="ECO:0000259" key="12">
    <source>
        <dbReference type="Pfam" id="PF00793"/>
    </source>
</evidence>
<evidence type="ECO:0000256" key="6">
    <source>
        <dbReference type="ARBA" id="ARBA00022679"/>
    </source>
</evidence>
<dbReference type="Proteomes" id="UP000254346">
    <property type="component" value="Unassembled WGS sequence"/>
</dbReference>
<reference evidence="13 14" key="1">
    <citation type="submission" date="2018-06" db="EMBL/GenBank/DDBJ databases">
        <authorList>
            <consortium name="Pathogen Informatics"/>
            <person name="Doyle S."/>
        </authorList>
    </citation>
    <scope>NUCLEOTIDE SEQUENCE [LARGE SCALE GENOMIC DNA]</scope>
    <source>
        <strain evidence="13 14">NCTC8256</strain>
    </source>
</reference>
<evidence type="ECO:0000256" key="2">
    <source>
        <dbReference type="ARBA" id="ARBA00004688"/>
    </source>
</evidence>
<accession>A0A379VUL9</accession>
<evidence type="ECO:0000256" key="5">
    <source>
        <dbReference type="ARBA" id="ARBA00022605"/>
    </source>
</evidence>
<dbReference type="PANTHER" id="PTHR21225:SF12">
    <property type="entry name" value="PHOSPHO-2-DEHYDRO-3-DEOXYHEPTONATE ALDOLASE, TYROSINE-INHIBITED"/>
    <property type="match status" value="1"/>
</dbReference>
<dbReference type="UniPathway" id="UPA00053">
    <property type="reaction ID" value="UER00084"/>
</dbReference>